<dbReference type="InterPro" id="IPR027417">
    <property type="entry name" value="P-loop_NTPase"/>
</dbReference>
<name>A0A9X1NMS0_9ACTN</name>
<dbReference type="InterPro" id="IPR016032">
    <property type="entry name" value="Sig_transdc_resp-reg_C-effctor"/>
</dbReference>
<dbReference type="SMART" id="SM00421">
    <property type="entry name" value="HTH_LUXR"/>
    <property type="match status" value="1"/>
</dbReference>
<dbReference type="InterPro" id="IPR011990">
    <property type="entry name" value="TPR-like_helical_dom_sf"/>
</dbReference>
<sequence length="887" mass="94507">MVGRDAELAVLSALVEGAAVGRGGALVLRGEAGVGKSALLEWAGEEAERAGLRLLSTAGVQAEVHIPYAAVHRLLHAVPGVREAVLAAPDMVPFRAATMLLTAIAEIGPAVLIAVDDLQWVDESSWAALAFVARRLNTESAAMVLTARDGGAVERRLNEAGLPERRLETLPEPDAQTLLSEVAPQLSGVLRAQVLDAAAGNPLGLIELGVAGAKSGSLATLPGSIALSERLERTFSGLVAELPAPTRALLLVAALDDGDDVDEIVRAGAALVNDPAGPEDLEPALQARLVQVNDQMRLRFRHPLLRSALQGTAGPARRRQAHTALADVLGADPERVLWHRAAAADRPDEVLASALDDAAVRARHRQAPGIAQTAFERAARLSEDPTARAQRLLAAADMASEQGNFTETARLLAEIRPQDLPVGERAVYELDVETVHATHWSGGEHLIRVADAIEALERSGDVARLVRLVDRIALRANYSEPDPVTVERLVAAIERAMSVSDDPQLLGGLGLIAPLTRGRYCRPRIRDLLARGGVDPYSTHLLGLAAAAVGDTPTGFALQAMAQVGLREQGRLGMLYTARISQAIGATYLGDARTAMALMPEVEELAREVRAPNWIPTACVAAGAAHALRGELDEAEEQAAAAESMLLAYGRNPLLAGVHQVRGLAALADGRFEEAFSQLHRIFEVADPGFHPSTGHHLLGFLAEAAAGCGGTAQLRRLVAELAPVAETSRSPALLTGLGYAEAVLSDTAEAYEKAVGEDLTGRPFELARRRHAYGAWLRRHRQPAESRPLLRAAAATFDSLGALAWAERSRNELRASGESLRRNSSAEELTPQERQIARLAAEGLSTREIAERLSLSPRTVSTHLSRIYRKLGIRSRSQLSRFIPNT</sequence>
<evidence type="ECO:0000259" key="4">
    <source>
        <dbReference type="PROSITE" id="PS50043"/>
    </source>
</evidence>
<keyword evidence="6" id="KW-1185">Reference proteome</keyword>
<reference evidence="5" key="1">
    <citation type="submission" date="2021-11" db="EMBL/GenBank/DDBJ databases">
        <title>Streptomyces corallinus and Kineosporia corallina sp. nov., two new coral-derived marine actinobacteria.</title>
        <authorList>
            <person name="Buangrab K."/>
            <person name="Sutthacheep M."/>
            <person name="Yeemin T."/>
            <person name="Harunari E."/>
            <person name="Igarashi Y."/>
            <person name="Sripreechasak P."/>
            <person name="Kanchanasin P."/>
            <person name="Tanasupawat S."/>
            <person name="Phongsopitanun W."/>
        </authorList>
    </citation>
    <scope>NUCLEOTIDE SEQUENCE</scope>
    <source>
        <strain evidence="5">JCM 31032</strain>
    </source>
</reference>
<dbReference type="RefSeq" id="WP_231449894.1">
    <property type="nucleotide sequence ID" value="NZ_JAJOMB010000039.1"/>
</dbReference>
<evidence type="ECO:0000256" key="2">
    <source>
        <dbReference type="ARBA" id="ARBA00022840"/>
    </source>
</evidence>
<keyword evidence="2" id="KW-0067">ATP-binding</keyword>
<dbReference type="GO" id="GO:0004016">
    <property type="term" value="F:adenylate cyclase activity"/>
    <property type="evidence" value="ECO:0007669"/>
    <property type="project" value="TreeGrafter"/>
</dbReference>
<dbReference type="GO" id="GO:0005524">
    <property type="term" value="F:ATP binding"/>
    <property type="evidence" value="ECO:0007669"/>
    <property type="project" value="UniProtKB-KW"/>
</dbReference>
<keyword evidence="3" id="KW-0175">Coiled coil</keyword>
<dbReference type="InterPro" id="IPR000792">
    <property type="entry name" value="Tscrpt_reg_LuxR_C"/>
</dbReference>
<dbReference type="GO" id="GO:0006355">
    <property type="term" value="P:regulation of DNA-templated transcription"/>
    <property type="evidence" value="ECO:0007669"/>
    <property type="project" value="InterPro"/>
</dbReference>
<feature type="coiled-coil region" evidence="3">
    <location>
        <begin position="625"/>
        <end position="652"/>
    </location>
</feature>
<dbReference type="Pfam" id="PF00196">
    <property type="entry name" value="GerE"/>
    <property type="match status" value="1"/>
</dbReference>
<dbReference type="InterPro" id="IPR036388">
    <property type="entry name" value="WH-like_DNA-bd_sf"/>
</dbReference>
<dbReference type="SUPFAM" id="SSF46894">
    <property type="entry name" value="C-terminal effector domain of the bipartite response regulators"/>
    <property type="match status" value="1"/>
</dbReference>
<feature type="domain" description="HTH luxR-type" evidence="4">
    <location>
        <begin position="823"/>
        <end position="887"/>
    </location>
</feature>
<evidence type="ECO:0000313" key="5">
    <source>
        <dbReference type="EMBL" id="MCD5317033.1"/>
    </source>
</evidence>
<evidence type="ECO:0000256" key="3">
    <source>
        <dbReference type="SAM" id="Coils"/>
    </source>
</evidence>
<accession>A0A9X1NMS0</accession>
<dbReference type="Proteomes" id="UP001138997">
    <property type="component" value="Unassembled WGS sequence"/>
</dbReference>
<dbReference type="SUPFAM" id="SSF48452">
    <property type="entry name" value="TPR-like"/>
    <property type="match status" value="1"/>
</dbReference>
<dbReference type="PROSITE" id="PS50043">
    <property type="entry name" value="HTH_LUXR_2"/>
    <property type="match status" value="1"/>
</dbReference>
<evidence type="ECO:0000256" key="1">
    <source>
        <dbReference type="ARBA" id="ARBA00022741"/>
    </source>
</evidence>
<proteinExistence type="predicted"/>
<dbReference type="EMBL" id="JAJOMB010000039">
    <property type="protein sequence ID" value="MCD5317033.1"/>
    <property type="molecule type" value="Genomic_DNA"/>
</dbReference>
<dbReference type="InterPro" id="IPR041664">
    <property type="entry name" value="AAA_16"/>
</dbReference>
<gene>
    <name evidence="5" type="ORF">LR394_39670</name>
</gene>
<dbReference type="AlphaFoldDB" id="A0A9X1NMS0"/>
<dbReference type="PANTHER" id="PTHR16305:SF35">
    <property type="entry name" value="TRANSCRIPTIONAL ACTIVATOR DOMAIN"/>
    <property type="match status" value="1"/>
</dbReference>
<keyword evidence="1" id="KW-0547">Nucleotide-binding</keyword>
<dbReference type="Gene3D" id="1.10.10.10">
    <property type="entry name" value="Winged helix-like DNA-binding domain superfamily/Winged helix DNA-binding domain"/>
    <property type="match status" value="1"/>
</dbReference>
<protein>
    <submittedName>
        <fullName evidence="5">LuxR C-terminal-related transcriptional regulator</fullName>
    </submittedName>
</protein>
<dbReference type="PRINTS" id="PR00038">
    <property type="entry name" value="HTHLUXR"/>
</dbReference>
<dbReference type="GO" id="GO:0005737">
    <property type="term" value="C:cytoplasm"/>
    <property type="evidence" value="ECO:0007669"/>
    <property type="project" value="TreeGrafter"/>
</dbReference>
<dbReference type="PANTHER" id="PTHR16305">
    <property type="entry name" value="TESTICULAR SOLUBLE ADENYLYL CYCLASE"/>
    <property type="match status" value="1"/>
</dbReference>
<dbReference type="Pfam" id="PF13191">
    <property type="entry name" value="AAA_16"/>
    <property type="match status" value="1"/>
</dbReference>
<dbReference type="CDD" id="cd06170">
    <property type="entry name" value="LuxR_C_like"/>
    <property type="match status" value="1"/>
</dbReference>
<dbReference type="PROSITE" id="PS00622">
    <property type="entry name" value="HTH_LUXR_1"/>
    <property type="match status" value="1"/>
</dbReference>
<dbReference type="SUPFAM" id="SSF52540">
    <property type="entry name" value="P-loop containing nucleoside triphosphate hydrolases"/>
    <property type="match status" value="1"/>
</dbReference>
<comment type="caution">
    <text evidence="5">The sequence shown here is derived from an EMBL/GenBank/DDBJ whole genome shotgun (WGS) entry which is preliminary data.</text>
</comment>
<evidence type="ECO:0000313" key="6">
    <source>
        <dbReference type="Proteomes" id="UP001138997"/>
    </source>
</evidence>
<dbReference type="GO" id="GO:0003677">
    <property type="term" value="F:DNA binding"/>
    <property type="evidence" value="ECO:0007669"/>
    <property type="project" value="InterPro"/>
</dbReference>
<organism evidence="5 6">
    <name type="scientific">Kineosporia babensis</name>
    <dbReference type="NCBI Taxonomy" id="499548"/>
    <lineage>
        <taxon>Bacteria</taxon>
        <taxon>Bacillati</taxon>
        <taxon>Actinomycetota</taxon>
        <taxon>Actinomycetes</taxon>
        <taxon>Kineosporiales</taxon>
        <taxon>Kineosporiaceae</taxon>
        <taxon>Kineosporia</taxon>
    </lineage>
</organism>